<keyword evidence="3 6" id="KW-0812">Transmembrane</keyword>
<sequence length="439" mass="49066">MGCSQVHEKFLRDESTKRERAYNASYQQSVYSSGFQKKRSRDQLRLAGSHFRVIRTEAENSPESHNWQFRDQFAGSDINVQEYFHLRRGKSLMWHVNCFYHGSIPCLLFEDRSPMRFHRLRNVLKRSGSDFLSDECMGSGAAIAYYTIFSLPPLLAIVFAVTTQFWSAEKVSTVINSQLGLPIEQSVSQADHDSPASSLNLTRVAERAQPGHQQEHPWWARILGIGILIFSASGVLAQLQGALNKAWNVEPDPRQGGLMSFLKKRLISLGMLVVIGLLLLVSLVLTTFVDEFTRWIQNGELTGGMLTLMMLINGILTLGLAILLFAATFKVLPDAHIPWRDVFVGAGVTAFLFVIGKAGIGWYLQYSEAGSSWGSAATSMIGILIWVYYSSLIILLGAEFTQNWSIEFGSGLKPAPGAILVTEEKNYHRTESEVLLHKN</sequence>
<name>A0A3D3R3Z1_9PLAN</name>
<dbReference type="EMBL" id="DQAY01000060">
    <property type="protein sequence ID" value="HCO23525.1"/>
    <property type="molecule type" value="Genomic_DNA"/>
</dbReference>
<evidence type="ECO:0000256" key="4">
    <source>
        <dbReference type="ARBA" id="ARBA00022989"/>
    </source>
</evidence>
<evidence type="ECO:0000256" key="5">
    <source>
        <dbReference type="ARBA" id="ARBA00023136"/>
    </source>
</evidence>
<gene>
    <name evidence="7" type="ORF">DIT97_10880</name>
</gene>
<keyword evidence="4 6" id="KW-1133">Transmembrane helix</keyword>
<evidence type="ECO:0000313" key="8">
    <source>
        <dbReference type="Proteomes" id="UP000263642"/>
    </source>
</evidence>
<proteinExistence type="predicted"/>
<accession>A0A3D3R3Z1</accession>
<feature type="transmembrane region" description="Helical" evidence="6">
    <location>
        <begin position="143"/>
        <end position="166"/>
    </location>
</feature>
<reference evidence="7 8" key="1">
    <citation type="journal article" date="2018" name="Nat. Biotechnol.">
        <title>A standardized bacterial taxonomy based on genome phylogeny substantially revises the tree of life.</title>
        <authorList>
            <person name="Parks D.H."/>
            <person name="Chuvochina M."/>
            <person name="Waite D.W."/>
            <person name="Rinke C."/>
            <person name="Skarshewski A."/>
            <person name="Chaumeil P.A."/>
            <person name="Hugenholtz P."/>
        </authorList>
    </citation>
    <scope>NUCLEOTIDE SEQUENCE [LARGE SCALE GENOMIC DNA]</scope>
    <source>
        <strain evidence="7">UBA9375</strain>
    </source>
</reference>
<comment type="caution">
    <text evidence="7">The sequence shown here is derived from an EMBL/GenBank/DDBJ whole genome shotgun (WGS) entry which is preliminary data.</text>
</comment>
<feature type="transmembrane region" description="Helical" evidence="6">
    <location>
        <begin position="218"/>
        <end position="237"/>
    </location>
</feature>
<dbReference type="Proteomes" id="UP000263642">
    <property type="component" value="Unassembled WGS sequence"/>
</dbReference>
<dbReference type="PANTHER" id="PTHR30213">
    <property type="entry name" value="INNER MEMBRANE PROTEIN YHJD"/>
    <property type="match status" value="1"/>
</dbReference>
<feature type="transmembrane region" description="Helical" evidence="6">
    <location>
        <begin position="376"/>
        <end position="398"/>
    </location>
</feature>
<comment type="subcellular location">
    <subcellularLocation>
        <location evidence="1">Cell membrane</location>
        <topology evidence="1">Multi-pass membrane protein</topology>
    </subcellularLocation>
</comment>
<evidence type="ECO:0008006" key="9">
    <source>
        <dbReference type="Google" id="ProtNLM"/>
    </source>
</evidence>
<evidence type="ECO:0000256" key="3">
    <source>
        <dbReference type="ARBA" id="ARBA00022692"/>
    </source>
</evidence>
<feature type="transmembrane region" description="Helical" evidence="6">
    <location>
        <begin position="308"/>
        <end position="329"/>
    </location>
</feature>
<evidence type="ECO:0000313" key="7">
    <source>
        <dbReference type="EMBL" id="HCO23525.1"/>
    </source>
</evidence>
<feature type="transmembrane region" description="Helical" evidence="6">
    <location>
        <begin position="266"/>
        <end position="288"/>
    </location>
</feature>
<dbReference type="PANTHER" id="PTHR30213:SF1">
    <property type="entry name" value="INNER MEMBRANE PROTEIN YHJD"/>
    <property type="match status" value="1"/>
</dbReference>
<evidence type="ECO:0000256" key="2">
    <source>
        <dbReference type="ARBA" id="ARBA00022475"/>
    </source>
</evidence>
<dbReference type="Pfam" id="PF03631">
    <property type="entry name" value="Virul_fac_BrkB"/>
    <property type="match status" value="1"/>
</dbReference>
<protein>
    <recommendedName>
        <fullName evidence="9">YihY/virulence factor BrkB family protein</fullName>
    </recommendedName>
</protein>
<dbReference type="GO" id="GO:0005886">
    <property type="term" value="C:plasma membrane"/>
    <property type="evidence" value="ECO:0007669"/>
    <property type="project" value="UniProtKB-SubCell"/>
</dbReference>
<dbReference type="InterPro" id="IPR017039">
    <property type="entry name" value="Virul_fac_BrkB"/>
</dbReference>
<evidence type="ECO:0000256" key="6">
    <source>
        <dbReference type="SAM" id="Phobius"/>
    </source>
</evidence>
<evidence type="ECO:0000256" key="1">
    <source>
        <dbReference type="ARBA" id="ARBA00004651"/>
    </source>
</evidence>
<organism evidence="7 8">
    <name type="scientific">Gimesia maris</name>
    <dbReference type="NCBI Taxonomy" id="122"/>
    <lineage>
        <taxon>Bacteria</taxon>
        <taxon>Pseudomonadati</taxon>
        <taxon>Planctomycetota</taxon>
        <taxon>Planctomycetia</taxon>
        <taxon>Planctomycetales</taxon>
        <taxon>Planctomycetaceae</taxon>
        <taxon>Gimesia</taxon>
    </lineage>
</organism>
<feature type="transmembrane region" description="Helical" evidence="6">
    <location>
        <begin position="341"/>
        <end position="364"/>
    </location>
</feature>
<keyword evidence="5 6" id="KW-0472">Membrane</keyword>
<dbReference type="AlphaFoldDB" id="A0A3D3R3Z1"/>
<keyword evidence="2" id="KW-1003">Cell membrane</keyword>